<dbReference type="PANTHER" id="PTHR24055">
    <property type="entry name" value="MITOGEN-ACTIVATED PROTEIN KINASE"/>
    <property type="match status" value="1"/>
</dbReference>
<dbReference type="InterPro" id="IPR000719">
    <property type="entry name" value="Prot_kinase_dom"/>
</dbReference>
<evidence type="ECO:0000313" key="5">
    <source>
        <dbReference type="Proteomes" id="UP001470230"/>
    </source>
</evidence>
<dbReference type="Gene3D" id="1.10.510.10">
    <property type="entry name" value="Transferase(Phosphotransferase) domain 1"/>
    <property type="match status" value="1"/>
</dbReference>
<dbReference type="Gene3D" id="3.30.200.20">
    <property type="entry name" value="Phosphorylase Kinase, domain 1"/>
    <property type="match status" value="1"/>
</dbReference>
<reference evidence="4 5" key="1">
    <citation type="submission" date="2024-04" db="EMBL/GenBank/DDBJ databases">
        <title>Tritrichomonas musculus Genome.</title>
        <authorList>
            <person name="Alves-Ferreira E."/>
            <person name="Grigg M."/>
            <person name="Lorenzi H."/>
            <person name="Galac M."/>
        </authorList>
    </citation>
    <scope>NUCLEOTIDE SEQUENCE [LARGE SCALE GENOMIC DNA]</scope>
    <source>
        <strain evidence="4 5">EAF2021</strain>
    </source>
</reference>
<dbReference type="InterPro" id="IPR050117">
    <property type="entry name" value="MAPK"/>
</dbReference>
<dbReference type="PROSITE" id="PS50011">
    <property type="entry name" value="PROTEIN_KINASE_DOM"/>
    <property type="match status" value="1"/>
</dbReference>
<dbReference type="InterPro" id="IPR011009">
    <property type="entry name" value="Kinase-like_dom_sf"/>
</dbReference>
<keyword evidence="2" id="KW-0067">ATP-binding</keyword>
<proteinExistence type="predicted"/>
<comment type="caution">
    <text evidence="4">The sequence shown here is derived from an EMBL/GenBank/DDBJ whole genome shotgun (WGS) entry which is preliminary data.</text>
</comment>
<evidence type="ECO:0000256" key="1">
    <source>
        <dbReference type="ARBA" id="ARBA00022741"/>
    </source>
</evidence>
<evidence type="ECO:0000256" key="2">
    <source>
        <dbReference type="ARBA" id="ARBA00022840"/>
    </source>
</evidence>
<dbReference type="SUPFAM" id="SSF56112">
    <property type="entry name" value="Protein kinase-like (PK-like)"/>
    <property type="match status" value="1"/>
</dbReference>
<keyword evidence="5" id="KW-1185">Reference proteome</keyword>
<accession>A0ABR2K7Q8</accession>
<keyword evidence="1" id="KW-0547">Nucleotide-binding</keyword>
<evidence type="ECO:0000313" key="4">
    <source>
        <dbReference type="EMBL" id="KAK8886085.1"/>
    </source>
</evidence>
<organism evidence="4 5">
    <name type="scientific">Tritrichomonas musculus</name>
    <dbReference type="NCBI Taxonomy" id="1915356"/>
    <lineage>
        <taxon>Eukaryota</taxon>
        <taxon>Metamonada</taxon>
        <taxon>Parabasalia</taxon>
        <taxon>Tritrichomonadida</taxon>
        <taxon>Tritrichomonadidae</taxon>
        <taxon>Tritrichomonas</taxon>
    </lineage>
</organism>
<dbReference type="EMBL" id="JAPFFF010000007">
    <property type="protein sequence ID" value="KAK8886085.1"/>
    <property type="molecule type" value="Genomic_DNA"/>
</dbReference>
<protein>
    <recommendedName>
        <fullName evidence="3">Protein kinase domain-containing protein</fullName>
    </recommendedName>
</protein>
<dbReference type="Pfam" id="PF00069">
    <property type="entry name" value="Pkinase"/>
    <property type="match status" value="1"/>
</dbReference>
<dbReference type="Proteomes" id="UP001470230">
    <property type="component" value="Unassembled WGS sequence"/>
</dbReference>
<feature type="domain" description="Protein kinase" evidence="3">
    <location>
        <begin position="14"/>
        <end position="317"/>
    </location>
</feature>
<evidence type="ECO:0000259" key="3">
    <source>
        <dbReference type="PROSITE" id="PS50011"/>
    </source>
</evidence>
<gene>
    <name evidence="4" type="ORF">M9Y10_041545</name>
</gene>
<name>A0ABR2K7Q8_9EUKA</name>
<sequence length="349" mass="40237">MQSYSAEFQFSDAFIKRNKLGSGTYGQVWLAQRKYSNEKCGVKISKFKNTDKIITPSCFRELTLLSEMNYPHILHYSSKDVILDTNDNSLSFAYDYGAVDVRRIINFYSSQNKTLQPVIIKSILFQLLLALDYLHKRSIAHCDLTPSNLLLMSPDLEEYPGIIKIIDFGLSRIIETMNPRNFGVVTIWYRAPELLWGSSNYNTKIDIWAAGCIFAELLTGKTIFATNQKIQDRDPTDFNQVQIDKIAEVLGPFKKEDFDNSCKYYSFIDKQPIRIMNPTINSMILQNSFEYDLLMKMLKYNPKERITSEEALRHPYFSGKPICAINISSLFPKNDWEKLTHDALNGVSQ</sequence>